<comment type="caution">
    <text evidence="9">The sequence shown here is derived from an EMBL/GenBank/DDBJ whole genome shotgun (WGS) entry which is preliminary data.</text>
</comment>
<dbReference type="InterPro" id="IPR008007">
    <property type="entry name" value="Peptidase_M42"/>
</dbReference>
<evidence type="ECO:0000256" key="3">
    <source>
        <dbReference type="ARBA" id="ARBA00022670"/>
    </source>
</evidence>
<feature type="binding site" evidence="8">
    <location>
        <position position="173"/>
    </location>
    <ligand>
        <name>Zn(2+)</name>
        <dbReference type="ChEBI" id="CHEBI:29105"/>
        <label>2</label>
    </ligand>
</feature>
<evidence type="ECO:0000256" key="2">
    <source>
        <dbReference type="ARBA" id="ARBA00022438"/>
    </source>
</evidence>
<feature type="binding site" evidence="8">
    <location>
        <position position="63"/>
    </location>
    <ligand>
        <name>Zn(2+)</name>
        <dbReference type="ChEBI" id="CHEBI:29105"/>
        <label>1</label>
    </ligand>
</feature>
<organism evidence="9 10">
    <name type="scientific">Fumia xinanensis</name>
    <dbReference type="NCBI Taxonomy" id="2763659"/>
    <lineage>
        <taxon>Bacteria</taxon>
        <taxon>Bacillati</taxon>
        <taxon>Bacillota</taxon>
        <taxon>Clostridia</taxon>
        <taxon>Eubacteriales</taxon>
        <taxon>Oscillospiraceae</taxon>
        <taxon>Fumia</taxon>
    </lineage>
</organism>
<proteinExistence type="inferred from homology"/>
<dbReference type="InterPro" id="IPR051464">
    <property type="entry name" value="Peptidase_M42_aminopept"/>
</dbReference>
<evidence type="ECO:0000256" key="1">
    <source>
        <dbReference type="ARBA" id="ARBA00006272"/>
    </source>
</evidence>
<dbReference type="GO" id="GO:0004177">
    <property type="term" value="F:aminopeptidase activity"/>
    <property type="evidence" value="ECO:0007669"/>
    <property type="project" value="UniProtKB-UniRule"/>
</dbReference>
<keyword evidence="4 8" id="KW-0479">Metal-binding</keyword>
<name>A0A926I8C9_9FIRM</name>
<feature type="binding site" evidence="8">
    <location>
        <position position="224"/>
    </location>
    <ligand>
        <name>Zn(2+)</name>
        <dbReference type="ChEBI" id="CHEBI:29105"/>
        <label>1</label>
    </ligand>
</feature>
<feature type="binding site" evidence="8">
    <location>
        <position position="202"/>
    </location>
    <ligand>
        <name>Zn(2+)</name>
        <dbReference type="ChEBI" id="CHEBI:29105"/>
        <label>2</label>
    </ligand>
</feature>
<dbReference type="GO" id="GO:0006508">
    <property type="term" value="P:proteolysis"/>
    <property type="evidence" value="ECO:0007669"/>
    <property type="project" value="UniProtKB-KW"/>
</dbReference>
<feature type="binding site" evidence="8">
    <location>
        <position position="312"/>
    </location>
    <ligand>
        <name>Zn(2+)</name>
        <dbReference type="ChEBI" id="CHEBI:29105"/>
        <label>2</label>
    </ligand>
</feature>
<dbReference type="SUPFAM" id="SSF101821">
    <property type="entry name" value="Aminopeptidase/glucanase lid domain"/>
    <property type="match status" value="1"/>
</dbReference>
<keyword evidence="5" id="KW-0378">Hydrolase</keyword>
<evidence type="ECO:0000313" key="10">
    <source>
        <dbReference type="Proteomes" id="UP000610760"/>
    </source>
</evidence>
<protein>
    <submittedName>
        <fullName evidence="9">M42 family peptidase</fullName>
    </submittedName>
</protein>
<keyword evidence="2" id="KW-0031">Aminopeptidase</keyword>
<evidence type="ECO:0000256" key="7">
    <source>
        <dbReference type="PIRSR" id="PIRSR001123-1"/>
    </source>
</evidence>
<feature type="binding site" evidence="8">
    <location>
        <position position="173"/>
    </location>
    <ligand>
        <name>Zn(2+)</name>
        <dbReference type="ChEBI" id="CHEBI:29105"/>
        <label>1</label>
    </ligand>
</feature>
<dbReference type="AlphaFoldDB" id="A0A926I8C9"/>
<gene>
    <name evidence="9" type="ORF">H8710_12095</name>
</gene>
<dbReference type="Gene3D" id="3.40.630.10">
    <property type="entry name" value="Zn peptidases"/>
    <property type="match status" value="1"/>
</dbReference>
<keyword evidence="10" id="KW-1185">Reference proteome</keyword>
<dbReference type="Proteomes" id="UP000610760">
    <property type="component" value="Unassembled WGS sequence"/>
</dbReference>
<dbReference type="GO" id="GO:0046872">
    <property type="term" value="F:metal ion binding"/>
    <property type="evidence" value="ECO:0007669"/>
    <property type="project" value="UniProtKB-UniRule"/>
</dbReference>
<dbReference type="SUPFAM" id="SSF53187">
    <property type="entry name" value="Zn-dependent exopeptidases"/>
    <property type="match status" value="1"/>
</dbReference>
<comment type="cofactor">
    <cofactor evidence="8">
        <name>a divalent metal cation</name>
        <dbReference type="ChEBI" id="CHEBI:60240"/>
    </cofactor>
    <text evidence="8">Binds 2 divalent metal cations per subunit.</text>
</comment>
<feature type="active site" description="Proton acceptor" evidence="7">
    <location>
        <position position="201"/>
    </location>
</feature>
<dbReference type="PANTHER" id="PTHR32481:SF5">
    <property type="entry name" value="ENDOGLUCANASE"/>
    <property type="match status" value="1"/>
</dbReference>
<dbReference type="PANTHER" id="PTHR32481">
    <property type="entry name" value="AMINOPEPTIDASE"/>
    <property type="match status" value="1"/>
</dbReference>
<dbReference type="PIRSF" id="PIRSF001123">
    <property type="entry name" value="PepA_GA"/>
    <property type="match status" value="1"/>
</dbReference>
<comment type="similarity">
    <text evidence="1 6">Belongs to the peptidase M42 family.</text>
</comment>
<evidence type="ECO:0000256" key="5">
    <source>
        <dbReference type="ARBA" id="ARBA00022801"/>
    </source>
</evidence>
<dbReference type="Pfam" id="PF05343">
    <property type="entry name" value="Peptidase_M42"/>
    <property type="match status" value="1"/>
</dbReference>
<evidence type="ECO:0000313" key="9">
    <source>
        <dbReference type="EMBL" id="MBC8560806.1"/>
    </source>
</evidence>
<evidence type="ECO:0000256" key="6">
    <source>
        <dbReference type="PIRNR" id="PIRNR001123"/>
    </source>
</evidence>
<dbReference type="InterPro" id="IPR023367">
    <property type="entry name" value="Peptidase_M42_dom2"/>
</dbReference>
<evidence type="ECO:0000256" key="8">
    <source>
        <dbReference type="PIRSR" id="PIRSR001123-2"/>
    </source>
</evidence>
<dbReference type="RefSeq" id="WP_249296096.1">
    <property type="nucleotide sequence ID" value="NZ_JACRSV010000004.1"/>
</dbReference>
<dbReference type="EMBL" id="JACRSV010000004">
    <property type="protein sequence ID" value="MBC8560806.1"/>
    <property type="molecule type" value="Genomic_DNA"/>
</dbReference>
<evidence type="ECO:0000256" key="4">
    <source>
        <dbReference type="ARBA" id="ARBA00022723"/>
    </source>
</evidence>
<dbReference type="Gene3D" id="2.40.30.40">
    <property type="entry name" value="Peptidase M42, domain 2"/>
    <property type="match status" value="1"/>
</dbReference>
<sequence length="339" mass="36433">MFDKTLEKLCNANGIAGAEGTVAEMIIDEIKDHCNYQIDNLGNILAFKKGKETPRKKIMLAAHMDEVGFIVTGYTSDGNLSFAKVGGVDDRVIIGRQVLVGPEKIPGVIGTKPIHLQSAEERQTVVDSERLYVDLGCSSKEEAESLVKLGEQICFKGDFGTFGDGCLKGKAIDDRLGCAILIDLIQRELPFDTHFAFCVQEEIGTRGSKVAAYTIAPDVAVVLEATTAADLPGVEGEQAVCRLGKGAVVGFMDSATIYPRDLYELCHKLGAERGIPVQTKTKVAGGNDAGAIHRSRGGVKTIAISAPCRYIHSPYCVVKKSDVEAVKGLCWELLQEIGK</sequence>
<keyword evidence="3" id="KW-0645">Protease</keyword>
<accession>A0A926I8C9</accession>
<reference evidence="9" key="1">
    <citation type="submission" date="2020-08" db="EMBL/GenBank/DDBJ databases">
        <title>Genome public.</title>
        <authorList>
            <person name="Liu C."/>
            <person name="Sun Q."/>
        </authorList>
    </citation>
    <scope>NUCLEOTIDE SEQUENCE</scope>
    <source>
        <strain evidence="9">NSJ-33</strain>
    </source>
</reference>